<evidence type="ECO:0000256" key="7">
    <source>
        <dbReference type="ARBA" id="ARBA00023008"/>
    </source>
</evidence>
<dbReference type="GO" id="GO:0042597">
    <property type="term" value="C:periplasmic space"/>
    <property type="evidence" value="ECO:0007669"/>
    <property type="project" value="InterPro"/>
</dbReference>
<dbReference type="InterPro" id="IPR032694">
    <property type="entry name" value="CopC/D"/>
</dbReference>
<keyword evidence="13" id="KW-1185">Reference proteome</keyword>
<evidence type="ECO:0000256" key="3">
    <source>
        <dbReference type="ARBA" id="ARBA00022692"/>
    </source>
</evidence>
<keyword evidence="2" id="KW-1003">Cell membrane</keyword>
<feature type="transmembrane region" description="Helical" evidence="9">
    <location>
        <begin position="142"/>
        <end position="161"/>
    </location>
</feature>
<dbReference type="OrthoDB" id="2353937at2"/>
<evidence type="ECO:0000313" key="13">
    <source>
        <dbReference type="Proteomes" id="UP000490800"/>
    </source>
</evidence>
<dbReference type="GO" id="GO:0046688">
    <property type="term" value="P:response to copper ion"/>
    <property type="evidence" value="ECO:0007669"/>
    <property type="project" value="InterPro"/>
</dbReference>
<dbReference type="Proteomes" id="UP000490800">
    <property type="component" value="Unassembled WGS sequence"/>
</dbReference>
<evidence type="ECO:0000259" key="11">
    <source>
        <dbReference type="Pfam" id="PF05425"/>
    </source>
</evidence>
<reference evidence="12 13" key="1">
    <citation type="journal article" date="2019" name="Microorganisms">
        <title>Paenibacillus lutrae sp. nov., A Chitinolytic Species Isolated from A River Otter in Castril Natural Park, Granada, Spain.</title>
        <authorList>
            <person name="Rodriguez M."/>
            <person name="Reina J.C."/>
            <person name="Bejar V."/>
            <person name="Llamas I."/>
        </authorList>
    </citation>
    <scope>NUCLEOTIDE SEQUENCE [LARGE SCALE GENOMIC DNA]</scope>
    <source>
        <strain evidence="12 13">N10</strain>
    </source>
</reference>
<dbReference type="PANTHER" id="PTHR34820:SF4">
    <property type="entry name" value="INNER MEMBRANE PROTEIN YEBZ"/>
    <property type="match status" value="1"/>
</dbReference>
<evidence type="ECO:0000256" key="5">
    <source>
        <dbReference type="ARBA" id="ARBA00022729"/>
    </source>
</evidence>
<accession>A0A7X3JYA7</accession>
<dbReference type="EMBL" id="RHLK01000002">
    <property type="protein sequence ID" value="MVO98928.1"/>
    <property type="molecule type" value="Genomic_DNA"/>
</dbReference>
<organism evidence="12 13">
    <name type="scientific">Paenibacillus lutrae</name>
    <dbReference type="NCBI Taxonomy" id="2078573"/>
    <lineage>
        <taxon>Bacteria</taxon>
        <taxon>Bacillati</taxon>
        <taxon>Bacillota</taxon>
        <taxon>Bacilli</taxon>
        <taxon>Bacillales</taxon>
        <taxon>Paenibacillaceae</taxon>
        <taxon>Paenibacillus</taxon>
    </lineage>
</organism>
<feature type="transmembrane region" description="Helical" evidence="9">
    <location>
        <begin position="308"/>
        <end position="331"/>
    </location>
</feature>
<evidence type="ECO:0000259" key="10">
    <source>
        <dbReference type="Pfam" id="PF04234"/>
    </source>
</evidence>
<keyword evidence="7" id="KW-0186">Copper</keyword>
<dbReference type="InterPro" id="IPR014755">
    <property type="entry name" value="Cu-Rt/internalin_Ig-like"/>
</dbReference>
<feature type="transmembrane region" description="Helical" evidence="9">
    <location>
        <begin position="379"/>
        <end position="400"/>
    </location>
</feature>
<comment type="caution">
    <text evidence="12">The sequence shown here is derived from an EMBL/GenBank/DDBJ whole genome shotgun (WGS) entry which is preliminary data.</text>
</comment>
<dbReference type="InterPro" id="IPR007348">
    <property type="entry name" value="CopC_dom"/>
</dbReference>
<comment type="subcellular location">
    <subcellularLocation>
        <location evidence="1">Cell membrane</location>
        <topology evidence="1">Multi-pass membrane protein</topology>
    </subcellularLocation>
</comment>
<protein>
    <submittedName>
        <fullName evidence="12">Copper resistance protein CopC</fullName>
    </submittedName>
</protein>
<feature type="transmembrane region" description="Helical" evidence="9">
    <location>
        <begin position="275"/>
        <end position="296"/>
    </location>
</feature>
<evidence type="ECO:0000256" key="4">
    <source>
        <dbReference type="ARBA" id="ARBA00022723"/>
    </source>
</evidence>
<feature type="transmembrane region" description="Helical" evidence="9">
    <location>
        <begin position="218"/>
        <end position="238"/>
    </location>
</feature>
<keyword evidence="5" id="KW-0732">Signal</keyword>
<feature type="transmembrane region" description="Helical" evidence="9">
    <location>
        <begin position="245"/>
        <end position="263"/>
    </location>
</feature>
<dbReference type="Gene3D" id="2.60.40.1220">
    <property type="match status" value="1"/>
</dbReference>
<feature type="domain" description="Copper resistance protein D" evidence="11">
    <location>
        <begin position="305"/>
        <end position="397"/>
    </location>
</feature>
<feature type="transmembrane region" description="Helical" evidence="9">
    <location>
        <begin position="343"/>
        <end position="367"/>
    </location>
</feature>
<evidence type="ECO:0000256" key="1">
    <source>
        <dbReference type="ARBA" id="ARBA00004651"/>
    </source>
</evidence>
<dbReference type="InterPro" id="IPR008457">
    <property type="entry name" value="Cu-R_CopD_dom"/>
</dbReference>
<keyword evidence="8 9" id="KW-0472">Membrane</keyword>
<sequence>MILSLLGGLFPREASAHAALISTEPAPNSRMEQGPEQIRLTFNEALEESVFYIHVLDQSGNKITSEEASMTQDRTAIVLKLPKLGEGLYVVSYHVISGDGHPVGGSYPITVGDPPASGEAAAAEAPHEHGIGSSGVDGLLQFIARGFWYAAMLSLTGWLFWRRSASIQRLPEAVSSRWTRMLQLFYLITLLFVVATHLESLLGGGGLSQLGNLLTRTGIGISWLVSLALSLLGFMLLTRRAWLDYTWAAALLLTKSLSGHAVTFSPEWASVLSDAVHLAAAALWVGGLFAAAVIYTKKRDEFTGFLAAFSRAALASIVVLTVSGIILVLLFLPDLTYIFDTQWGILLLIKLGLVLVVAGTGALLRYYMKKNNEQAVRSWYKVDFSAMLLILLAVGFLTYLSPAPPNQPLNWHEMGKTAHMTAVVTPNAPGTNSFAVTVWLPENTGAPKHVQMNVQYQPAAGNEEALAPIQIPLELQSGSKNEMKIAGFTAYSYAVQGPFLPLPGQCVLEVRIMDSNDDETVFKKEMKLY</sequence>
<dbReference type="GO" id="GO:0005886">
    <property type="term" value="C:plasma membrane"/>
    <property type="evidence" value="ECO:0007669"/>
    <property type="project" value="UniProtKB-SubCell"/>
</dbReference>
<dbReference type="PANTHER" id="PTHR34820">
    <property type="entry name" value="INNER MEMBRANE PROTEIN YEBZ"/>
    <property type="match status" value="1"/>
</dbReference>
<name>A0A7X3JYA7_9BACL</name>
<evidence type="ECO:0000256" key="2">
    <source>
        <dbReference type="ARBA" id="ARBA00022475"/>
    </source>
</evidence>
<dbReference type="SUPFAM" id="SSF81296">
    <property type="entry name" value="E set domains"/>
    <property type="match status" value="1"/>
</dbReference>
<dbReference type="InterPro" id="IPR014756">
    <property type="entry name" value="Ig_E-set"/>
</dbReference>
<dbReference type="GO" id="GO:0006825">
    <property type="term" value="P:copper ion transport"/>
    <property type="evidence" value="ECO:0007669"/>
    <property type="project" value="InterPro"/>
</dbReference>
<evidence type="ECO:0000313" key="12">
    <source>
        <dbReference type="EMBL" id="MVO98928.1"/>
    </source>
</evidence>
<dbReference type="Pfam" id="PF04234">
    <property type="entry name" value="CopC"/>
    <property type="match status" value="1"/>
</dbReference>
<feature type="transmembrane region" description="Helical" evidence="9">
    <location>
        <begin position="181"/>
        <end position="198"/>
    </location>
</feature>
<evidence type="ECO:0000256" key="6">
    <source>
        <dbReference type="ARBA" id="ARBA00022989"/>
    </source>
</evidence>
<proteinExistence type="predicted"/>
<gene>
    <name evidence="12" type="ORF">EDM21_05235</name>
</gene>
<evidence type="ECO:0000256" key="9">
    <source>
        <dbReference type="SAM" id="Phobius"/>
    </source>
</evidence>
<keyword evidence="4" id="KW-0479">Metal-binding</keyword>
<dbReference type="Pfam" id="PF05425">
    <property type="entry name" value="CopD"/>
    <property type="match status" value="1"/>
</dbReference>
<dbReference type="AlphaFoldDB" id="A0A7X3JYA7"/>
<evidence type="ECO:0000256" key="8">
    <source>
        <dbReference type="ARBA" id="ARBA00023136"/>
    </source>
</evidence>
<dbReference type="GO" id="GO:0005507">
    <property type="term" value="F:copper ion binding"/>
    <property type="evidence" value="ECO:0007669"/>
    <property type="project" value="InterPro"/>
</dbReference>
<keyword evidence="6 9" id="KW-1133">Transmembrane helix</keyword>
<keyword evidence="3 9" id="KW-0812">Transmembrane</keyword>
<feature type="domain" description="CopC" evidence="10">
    <location>
        <begin position="17"/>
        <end position="111"/>
    </location>
</feature>